<evidence type="ECO:0000313" key="3">
    <source>
        <dbReference type="Proteomes" id="UP001154282"/>
    </source>
</evidence>
<organism evidence="2 3">
    <name type="scientific">Linum tenue</name>
    <dbReference type="NCBI Taxonomy" id="586396"/>
    <lineage>
        <taxon>Eukaryota</taxon>
        <taxon>Viridiplantae</taxon>
        <taxon>Streptophyta</taxon>
        <taxon>Embryophyta</taxon>
        <taxon>Tracheophyta</taxon>
        <taxon>Spermatophyta</taxon>
        <taxon>Magnoliopsida</taxon>
        <taxon>eudicotyledons</taxon>
        <taxon>Gunneridae</taxon>
        <taxon>Pentapetalae</taxon>
        <taxon>rosids</taxon>
        <taxon>fabids</taxon>
        <taxon>Malpighiales</taxon>
        <taxon>Linaceae</taxon>
        <taxon>Linum</taxon>
    </lineage>
</organism>
<sequence>FIFCLGEISPPFLLVIKREKKVTEREEQLQAYYRERGGKLKGRRRKESDYPFTESICGRNGRGGFLPFNRFTDLIEDVPSGEKHNNSHQKSPHIPNFKQIEIPNYKQVDDPTR</sequence>
<evidence type="ECO:0000256" key="1">
    <source>
        <dbReference type="SAM" id="MobiDB-lite"/>
    </source>
</evidence>
<dbReference type="EMBL" id="CAMGYJ010000004">
    <property type="protein sequence ID" value="CAI0403825.1"/>
    <property type="molecule type" value="Genomic_DNA"/>
</dbReference>
<keyword evidence="3" id="KW-1185">Reference proteome</keyword>
<evidence type="ECO:0000313" key="2">
    <source>
        <dbReference type="EMBL" id="CAI0403825.1"/>
    </source>
</evidence>
<dbReference type="Proteomes" id="UP001154282">
    <property type="component" value="Unassembled WGS sequence"/>
</dbReference>
<feature type="non-terminal residue" evidence="2">
    <location>
        <position position="1"/>
    </location>
</feature>
<name>A0AAV0J348_9ROSI</name>
<feature type="region of interest" description="Disordered" evidence="1">
    <location>
        <begin position="77"/>
        <end position="113"/>
    </location>
</feature>
<accession>A0AAV0J348</accession>
<comment type="caution">
    <text evidence="2">The sequence shown here is derived from an EMBL/GenBank/DDBJ whole genome shotgun (WGS) entry which is preliminary data.</text>
</comment>
<proteinExistence type="predicted"/>
<dbReference type="AlphaFoldDB" id="A0AAV0J348"/>
<protein>
    <submittedName>
        <fullName evidence="2">Uncharacterized protein</fullName>
    </submittedName>
</protein>
<gene>
    <name evidence="2" type="ORF">LITE_LOCUS12224</name>
</gene>
<reference evidence="2" key="1">
    <citation type="submission" date="2022-08" db="EMBL/GenBank/DDBJ databases">
        <authorList>
            <person name="Gutierrez-Valencia J."/>
        </authorList>
    </citation>
    <scope>NUCLEOTIDE SEQUENCE</scope>
</reference>